<protein>
    <submittedName>
        <fullName evidence="2">Methyltransferase</fullName>
    </submittedName>
</protein>
<dbReference type="InterPro" id="IPR016980">
    <property type="entry name" value="S-AdoMet-dep_MeTrfase_Alr7345"/>
</dbReference>
<keyword evidence="1" id="KW-0732">Signal</keyword>
<dbReference type="EMBL" id="PKUS01000010">
    <property type="protein sequence ID" value="PLW68978.1"/>
    <property type="molecule type" value="Genomic_DNA"/>
</dbReference>
<keyword evidence="2" id="KW-0489">Methyltransferase</keyword>
<dbReference type="SUPFAM" id="SSF53335">
    <property type="entry name" value="S-adenosyl-L-methionine-dependent methyltransferases"/>
    <property type="match status" value="1"/>
</dbReference>
<dbReference type="InterPro" id="IPR029063">
    <property type="entry name" value="SAM-dependent_MTases_sf"/>
</dbReference>
<evidence type="ECO:0000313" key="2">
    <source>
        <dbReference type="EMBL" id="PLW68978.1"/>
    </source>
</evidence>
<sequence>MKTLVYAALITLFSVQAVHANDAELQAAIEGEHRTEAWVARDQYRHPLQTLKLFDVQPQHTVVEVWPGGGWYTEILAPYLKENGKLIAAHYDSGDEQASYRPTSRERFEAKLNADAAVYGKVQVSSLMFDEEADTLTIAAAKDNSVDRVLTFRSAHGMVRSGVAPAAFEHFFAILKPGGKLGIVQHMADPEQDWMSRNIGYVGRDYIIALATGAGFVLEAEGFFNRNPLDVKRYPKGVWNLPPTLHELETDAQKAPMLAIGESERMTLVFRKP</sequence>
<proteinExistence type="predicted"/>
<feature type="chain" id="PRO_5014762803" evidence="1">
    <location>
        <begin position="21"/>
        <end position="273"/>
    </location>
</feature>
<reference evidence="2 3" key="1">
    <citation type="submission" date="2018-01" db="EMBL/GenBank/DDBJ databases">
        <title>The draft genome sequence of Halioglobus lutimaris HF004.</title>
        <authorList>
            <person name="Du Z.-J."/>
            <person name="Shi M.-J."/>
        </authorList>
    </citation>
    <scope>NUCLEOTIDE SEQUENCE [LARGE SCALE GENOMIC DNA]</scope>
    <source>
        <strain evidence="2 3">HF004</strain>
    </source>
</reference>
<keyword evidence="3" id="KW-1185">Reference proteome</keyword>
<comment type="caution">
    <text evidence="2">The sequence shown here is derived from an EMBL/GenBank/DDBJ whole genome shotgun (WGS) entry which is preliminary data.</text>
</comment>
<accession>A0A2N5X3C3</accession>
<gene>
    <name evidence="2" type="ORF">C0039_10175</name>
</gene>
<dbReference type="AlphaFoldDB" id="A0A2N5X3C3"/>
<dbReference type="GO" id="GO:0008168">
    <property type="term" value="F:methyltransferase activity"/>
    <property type="evidence" value="ECO:0007669"/>
    <property type="project" value="UniProtKB-KW"/>
</dbReference>
<dbReference type="Proteomes" id="UP000235005">
    <property type="component" value="Unassembled WGS sequence"/>
</dbReference>
<evidence type="ECO:0000256" key="1">
    <source>
        <dbReference type="SAM" id="SignalP"/>
    </source>
</evidence>
<dbReference type="GO" id="GO:0032259">
    <property type="term" value="P:methylation"/>
    <property type="evidence" value="ECO:0007669"/>
    <property type="project" value="UniProtKB-KW"/>
</dbReference>
<organism evidence="2 3">
    <name type="scientific">Pseudohalioglobus lutimaris</name>
    <dbReference type="NCBI Taxonomy" id="1737061"/>
    <lineage>
        <taxon>Bacteria</taxon>
        <taxon>Pseudomonadati</taxon>
        <taxon>Pseudomonadota</taxon>
        <taxon>Gammaproteobacteria</taxon>
        <taxon>Cellvibrionales</taxon>
        <taxon>Halieaceae</taxon>
        <taxon>Pseudohalioglobus</taxon>
    </lineage>
</organism>
<dbReference type="PIRSF" id="PIRSF031679">
    <property type="entry name" value="Mtase_Alr7345_prd"/>
    <property type="match status" value="1"/>
</dbReference>
<keyword evidence="2" id="KW-0808">Transferase</keyword>
<feature type="signal peptide" evidence="1">
    <location>
        <begin position="1"/>
        <end position="20"/>
    </location>
</feature>
<evidence type="ECO:0000313" key="3">
    <source>
        <dbReference type="Proteomes" id="UP000235005"/>
    </source>
</evidence>
<dbReference type="OrthoDB" id="9801692at2"/>
<dbReference type="RefSeq" id="WP_076001216.1">
    <property type="nucleotide sequence ID" value="NZ_PKUS01000010.1"/>
</dbReference>
<name>A0A2N5X3C3_9GAMM</name>
<dbReference type="Gene3D" id="3.40.50.150">
    <property type="entry name" value="Vaccinia Virus protein VP39"/>
    <property type="match status" value="1"/>
</dbReference>